<proteinExistence type="predicted"/>
<evidence type="ECO:0000313" key="2">
    <source>
        <dbReference type="EMBL" id="NYH72316.1"/>
    </source>
</evidence>
<gene>
    <name evidence="2" type="ORF">FHR27_000926</name>
</gene>
<organism evidence="2 3">
    <name type="scientific">Phytopseudomonas flavescens</name>
    <dbReference type="NCBI Taxonomy" id="29435"/>
    <lineage>
        <taxon>Bacteria</taxon>
        <taxon>Pseudomonadati</taxon>
        <taxon>Pseudomonadota</taxon>
        <taxon>Gammaproteobacteria</taxon>
        <taxon>Pseudomonadales</taxon>
        <taxon>Pseudomonadaceae</taxon>
        <taxon>Phytopseudomonas</taxon>
    </lineage>
</organism>
<dbReference type="Proteomes" id="UP000578688">
    <property type="component" value="Unassembled WGS sequence"/>
</dbReference>
<evidence type="ECO:0000259" key="1">
    <source>
        <dbReference type="Pfam" id="PF14279"/>
    </source>
</evidence>
<reference evidence="2 3" key="1">
    <citation type="submission" date="2020-07" db="EMBL/GenBank/DDBJ databases">
        <title>Genomic analyses of the natural microbiome of Caenorhabditis elegans.</title>
        <authorList>
            <person name="Samuel B."/>
        </authorList>
    </citation>
    <scope>NUCLEOTIDE SEQUENCE [LARGE SCALE GENOMIC DNA]</scope>
    <source>
        <strain evidence="2 3">BIGb0408</strain>
    </source>
</reference>
<dbReference type="InterPro" id="IPR029471">
    <property type="entry name" value="HNH_5"/>
</dbReference>
<sequence>MPDSDQEDKKLTRICYLTGQQLKTPVEAYEGYLKSFKNAAMAEKTSKEPLSFGSEPHAPDRESLEHIIPNAIGGKLKSKNILSHAGNQKLNEDIDKEFVKVFSSFSLRLAANNDRKTKPSMDAFHKDHGVKVIFREGKFFPVSPFFDENSGRIYAHSLKNAENYRKHLISQGKIQPNDEIKLADDMAGEMEKPFGFDNKNFKQGMAKIAVGFAALKGLSREQLTDVLDCENRAFADKILFVPSMPTSPSEQFFEINITKSSYYPCHALTLCGHQGILFCHVELFSAFQCYIVLNSAYRGDDIFETYTYDLLDGQEISRDDYIASVTLPPHLPNIKNMRKLPPPYLLGQAEAATTRKEDWKSFNTFKFNQLSEFVNRYFVYHKAIELGLIKENFVL</sequence>
<accession>A0A7Y9XL71</accession>
<protein>
    <recommendedName>
        <fullName evidence="1">HNH endonuclease 5 domain-containing protein</fullName>
    </recommendedName>
</protein>
<dbReference type="RefSeq" id="WP_179537938.1">
    <property type="nucleotide sequence ID" value="NZ_JACBYV010000001.1"/>
</dbReference>
<dbReference type="AlphaFoldDB" id="A0A7Y9XL71"/>
<dbReference type="EMBL" id="JACBYV010000001">
    <property type="protein sequence ID" value="NYH72316.1"/>
    <property type="molecule type" value="Genomic_DNA"/>
</dbReference>
<feature type="domain" description="HNH endonuclease 5" evidence="1">
    <location>
        <begin position="63"/>
        <end position="102"/>
    </location>
</feature>
<name>A0A7Y9XL71_9GAMM</name>
<keyword evidence="3" id="KW-1185">Reference proteome</keyword>
<dbReference type="Pfam" id="PF14279">
    <property type="entry name" value="HNH_5"/>
    <property type="match status" value="1"/>
</dbReference>
<comment type="caution">
    <text evidence="2">The sequence shown here is derived from an EMBL/GenBank/DDBJ whole genome shotgun (WGS) entry which is preliminary data.</text>
</comment>
<evidence type="ECO:0000313" key="3">
    <source>
        <dbReference type="Proteomes" id="UP000578688"/>
    </source>
</evidence>